<name>A0AAU8LMB1_PSESX</name>
<reference evidence="2" key="2">
    <citation type="submission" date="2024-07" db="EMBL/GenBank/DDBJ databases">
        <title>A complete genome sequence for Pseudomonas syringae CC1417.</title>
        <authorList>
            <person name="Baltrus D.A."/>
        </authorList>
    </citation>
    <scope>NUCLEOTIDE SEQUENCE</scope>
    <source>
        <strain evidence="2">CC1417</strain>
    </source>
</reference>
<feature type="transmembrane region" description="Helical" evidence="1">
    <location>
        <begin position="31"/>
        <end position="52"/>
    </location>
</feature>
<sequence>MTTLKYMLGMLAVAVVCAYFYNMLEKHLGDTWLTVGIFAIVLISLRVGLYFYRKSKGIKDMWPND</sequence>
<protein>
    <submittedName>
        <fullName evidence="2">Uncharacterized protein</fullName>
    </submittedName>
</protein>
<reference evidence="2" key="1">
    <citation type="journal article" date="2014" name="Genome Announc.">
        <title>Draft Genome Sequences of a Phylogenetically Diverse Suite of Pseudomonas syringae Strains from Multiple Source Populations.</title>
        <authorList>
            <person name="Baltrus D.A."/>
            <person name="Yourstone S."/>
            <person name="Lind A."/>
            <person name="Guilbaud C."/>
            <person name="Sands D.C."/>
            <person name="Jones C.D."/>
            <person name="Morris C.E."/>
            <person name="Dangl J.L."/>
        </authorList>
    </citation>
    <scope>NUCLEOTIDE SEQUENCE</scope>
    <source>
        <strain evidence="2">CC1417</strain>
    </source>
</reference>
<accession>A0AAU8LMB1</accession>
<evidence type="ECO:0000313" key="2">
    <source>
        <dbReference type="EMBL" id="XCN69464.1"/>
    </source>
</evidence>
<keyword evidence="1" id="KW-0472">Membrane</keyword>
<dbReference type="AlphaFoldDB" id="A0AAU8LMB1"/>
<keyword evidence="1" id="KW-1133">Transmembrane helix</keyword>
<keyword evidence="1" id="KW-0812">Transmembrane</keyword>
<gene>
    <name evidence="2" type="ORF">N011_09325</name>
</gene>
<organism evidence="2">
    <name type="scientific">Pseudomonas syringae CC1417</name>
    <dbReference type="NCBI Taxonomy" id="1357272"/>
    <lineage>
        <taxon>Bacteria</taxon>
        <taxon>Pseudomonadati</taxon>
        <taxon>Pseudomonadota</taxon>
        <taxon>Gammaproteobacteria</taxon>
        <taxon>Pseudomonadales</taxon>
        <taxon>Pseudomonadaceae</taxon>
        <taxon>Pseudomonas</taxon>
        <taxon>Pseudomonas syringae</taxon>
    </lineage>
</organism>
<feature type="transmembrane region" description="Helical" evidence="1">
    <location>
        <begin position="6"/>
        <end position="24"/>
    </location>
</feature>
<dbReference type="EMBL" id="CP159362">
    <property type="protein sequence ID" value="XCN69464.1"/>
    <property type="molecule type" value="Genomic_DNA"/>
</dbReference>
<proteinExistence type="predicted"/>
<dbReference type="RefSeq" id="WP_032610701.1">
    <property type="nucleotide sequence ID" value="NZ_CP159362.1"/>
</dbReference>
<evidence type="ECO:0000256" key="1">
    <source>
        <dbReference type="SAM" id="Phobius"/>
    </source>
</evidence>